<dbReference type="InterPro" id="IPR016024">
    <property type="entry name" value="ARM-type_fold"/>
</dbReference>
<feature type="region of interest" description="Disordered" evidence="4">
    <location>
        <begin position="1407"/>
        <end position="1430"/>
    </location>
</feature>
<dbReference type="SUPFAM" id="SSF48371">
    <property type="entry name" value="ARM repeat"/>
    <property type="match status" value="2"/>
</dbReference>
<comment type="similarity">
    <text evidence="1">Belongs to the HEATR5 family.</text>
</comment>
<gene>
    <name evidence="5" type="ORF">Pmani_033108</name>
</gene>
<protein>
    <recommendedName>
        <fullName evidence="3">HEAT repeat-containing protein 5A</fullName>
    </recommendedName>
</protein>
<feature type="region of interest" description="Disordered" evidence="4">
    <location>
        <begin position="1635"/>
        <end position="1657"/>
    </location>
</feature>
<dbReference type="InterPro" id="IPR040108">
    <property type="entry name" value="Laa1/Sip1/HEATR5"/>
</dbReference>
<name>A0AAE1NQE6_9EUCA</name>
<dbReference type="GO" id="GO:0030139">
    <property type="term" value="C:endocytic vesicle"/>
    <property type="evidence" value="ECO:0007669"/>
    <property type="project" value="TreeGrafter"/>
</dbReference>
<feature type="compositionally biased region" description="Low complexity" evidence="4">
    <location>
        <begin position="1520"/>
        <end position="1534"/>
    </location>
</feature>
<dbReference type="Pfam" id="PF25468">
    <property type="entry name" value="HEAT_HEATR5A"/>
    <property type="match status" value="1"/>
</dbReference>
<dbReference type="Proteomes" id="UP001292094">
    <property type="component" value="Unassembled WGS sequence"/>
</dbReference>
<dbReference type="Gene3D" id="1.25.10.10">
    <property type="entry name" value="Leucine-rich Repeat Variant"/>
    <property type="match status" value="4"/>
</dbReference>
<evidence type="ECO:0000256" key="2">
    <source>
        <dbReference type="ARBA" id="ARBA00022737"/>
    </source>
</evidence>
<dbReference type="PANTHER" id="PTHR21663:SF0">
    <property type="entry name" value="HEAT REPEAT-CONTAINING PROTEIN 5B"/>
    <property type="match status" value="1"/>
</dbReference>
<dbReference type="Pfam" id="PF20210">
    <property type="entry name" value="Laa1_Sip1_HTR5"/>
    <property type="match status" value="1"/>
</dbReference>
<dbReference type="GO" id="GO:0005794">
    <property type="term" value="C:Golgi apparatus"/>
    <property type="evidence" value="ECO:0007669"/>
    <property type="project" value="TreeGrafter"/>
</dbReference>
<sequence length="2065" mass="224824">MELSHSLTLNEEALSQLPPSKRPIFVFEWLRFLDKVLEAAHKSDIKGCQKQLVAQLVGQMNESPGPPTRKLVARCLATLFSVGDTFLLFDTINKCNDVLKNKDDSPSFLPTRLAAVTCIGAMYEKLGRMMGRSYEETVQILVKVLRNSESQLRIDIMITLEKITAGMGSAAGNVHKDIYKAAKMGLTDRALPVRCAAALCLMEMTKHAPFLYTTEIENLSQLCYRAFDNSNYDVRCTVAKLLGTTLATTQNPPKDYAKGSSKGGIVRLMSLDEALTVLLTGFLRGGTSFLKGTGEMIKGSSSVSREIRVGITQAYVVFVQELGALWLERNVSTLLAHLMEVVASPKATTSHVDAVYSRKCVSFILRSTLGRMIGEKAQAAACKEITQLIIKHMNTVDISGEGNKDGGEGGQHVLVCLLQELGCLIESLSTTSATIILDTHLNLVDAVVAVLLHPNSAARVSGAWCLRCICLALPSQLHPLITRCCDRLDALKSSPEAIAGYSSVLSALIGCVHKTPLGIPHMRGKVLFNIAEELLRSASQNSRLSLHRTQAGWLIIGSIMTLGVGVVRGLLPRMLLLWKNSFPRSSKEIESEKARGDAFTWQVTLEGRAGALASMHSFLLHCSDLAAEDTVRRLLLPIEAALLMLSSITHIVKQYGQHLKAATAMVRLRLYQVLSLLPPQSFESHYTSILKLLVSEFTLAESGANTTTSLLRTMCHADDSVILGTWLQHTHHKAIEDQLQANSASGSGALEHDPTFLYRPLPEGETIPGPLPLGVAVIDASVVLFGQMFPLVANKHRLKMLNLFGDMIRASKSQRQEAVQMNIFTAVLSALKVLSDNKTSFGQDDVKKAATTLLLGGLTHPNSTLRCASGEAIGRMAQVVGDPRFVAEMAQNSFDKLKSARDAVSRTGHSLTLGCLHRYVGGMGSGHHLSTSISILLALAKDTTSPLVQVWALHALSLIGDSGGPMLRSYVEPSVSLLLELLLTVPLHTPHVHQCIAKCLQSLITTVGPELQGSNSSVVMVRWSLLCGCGLVQEHPDPLVQAEAIACLQQMHMFAPRHVNLSTLVPMLVRKLSCDHLLLRRAAVSCLRQLSQREAWQVCQHALALAQPSEEHEQGLSMTETGLPGLLFGLLDTETDCVLVRHVHHTLTSMLQALATSHLNMWLTLCQEVLTSTTESGGNENPGGEAGEEGADDDMAVIHAGGEPDPHPSIPPRWTTRVFAAQCIAKITHECQNNTAHFDLALARELQTAKLKGDYLVLHLSELVRMGFMAATSDSDQLRLEGLHILHIIIDKFAHAPEPEFPGHVILEQYQAQVGAALRPAFAPDTASHVTARACEVCSAWICSGVARDLNDLRRVHQLLVSSLAKLNKGNTKGLYNESAATLEKLAILKAWAEVYAVALNGISGGERTEEDAVEDDRPESEASLQPSEESLLSLVQPELVALSKSWLAALKDNALLSLPPEFSSQLPHDGGAFYSTESVETVRPYYRSAWPPLLYAAALWLSSGGFDQVVEDNNEGDASPKQVVVSSSASSPAPKTPEDLNTDRFYLLLGICLEWLCSPVHSDDPDRSVVCLHSLEILLATPWPVRIVGPNSSLATEIATVMHRQVLSSDYTDVHQSAVTVVTLVSKAAQQALDQEKRKKKKHKEEMPANQECEGSEADLLGEGKESGEINTAQSLVFTSLQVCLCVLVRHKPRLAPQVVASAPSLLSPPRQHATPQQLDNLLSSTISLLTALPNLCSPAGGVAILPTVLYLLTGVLKECGRPYESEGEDGSQALMTVVLDALATLAQHPYATDPRSTNQWCNLLQSALANIIDLSKTCDDDGVRDEVVVLRGVAQLVLHAPPTVTRPHNLHYPSINLFKLATQHHNLNVRIQCIQTLESIFSHSDSEISTAYIQALAPRILQLLHQTPSSVDSAEQYTLLTESISAMELLLPRTLPHHRVELVTVVVGVLVGWLQDTNRLSSVSQHTRQLHQYALARLQKIGPQYPQEFRSVLSNKADLRVKLESALKGQQKAKSKVDSSMPNLVHQPTIKFLSVAEHICAVQCTAVVGVLAYFFYQPYPDSH</sequence>
<keyword evidence="6" id="KW-1185">Reference proteome</keyword>
<feature type="compositionally biased region" description="Acidic residues" evidence="4">
    <location>
        <begin position="1409"/>
        <end position="1419"/>
    </location>
</feature>
<comment type="caution">
    <text evidence="5">The sequence shown here is derived from an EMBL/GenBank/DDBJ whole genome shotgun (WGS) entry which is preliminary data.</text>
</comment>
<dbReference type="GO" id="GO:0042147">
    <property type="term" value="P:retrograde transport, endosome to Golgi"/>
    <property type="evidence" value="ECO:0007669"/>
    <property type="project" value="TreeGrafter"/>
</dbReference>
<keyword evidence="2" id="KW-0677">Repeat</keyword>
<dbReference type="EMBL" id="JAWZYT010004329">
    <property type="protein sequence ID" value="KAK4294253.1"/>
    <property type="molecule type" value="Genomic_DNA"/>
</dbReference>
<dbReference type="PANTHER" id="PTHR21663">
    <property type="entry name" value="HYPOTHETICAL HEAT DOMAIN-CONTAINING"/>
    <property type="match status" value="1"/>
</dbReference>
<accession>A0AAE1NQE6</accession>
<reference evidence="5" key="1">
    <citation type="submission" date="2023-11" db="EMBL/GenBank/DDBJ databases">
        <title>Genome assemblies of two species of porcelain crab, Petrolisthes cinctipes and Petrolisthes manimaculis (Anomura: Porcellanidae).</title>
        <authorList>
            <person name="Angst P."/>
        </authorList>
    </citation>
    <scope>NUCLEOTIDE SEQUENCE</scope>
    <source>
        <strain evidence="5">PB745_02</strain>
        <tissue evidence="5">Gill</tissue>
    </source>
</reference>
<dbReference type="InterPro" id="IPR046837">
    <property type="entry name" value="Laa1/Sip1/HEATR5-like_HEAT"/>
</dbReference>
<dbReference type="FunFam" id="1.25.10.10:FF:000138">
    <property type="entry name" value="Putative HEAT repeat-containing protein 5B"/>
    <property type="match status" value="1"/>
</dbReference>
<evidence type="ECO:0000313" key="5">
    <source>
        <dbReference type="EMBL" id="KAK4294253.1"/>
    </source>
</evidence>
<organism evidence="5 6">
    <name type="scientific">Petrolisthes manimaculis</name>
    <dbReference type="NCBI Taxonomy" id="1843537"/>
    <lineage>
        <taxon>Eukaryota</taxon>
        <taxon>Metazoa</taxon>
        <taxon>Ecdysozoa</taxon>
        <taxon>Arthropoda</taxon>
        <taxon>Crustacea</taxon>
        <taxon>Multicrustacea</taxon>
        <taxon>Malacostraca</taxon>
        <taxon>Eumalacostraca</taxon>
        <taxon>Eucarida</taxon>
        <taxon>Decapoda</taxon>
        <taxon>Pleocyemata</taxon>
        <taxon>Anomura</taxon>
        <taxon>Galatheoidea</taxon>
        <taxon>Porcellanidae</taxon>
        <taxon>Petrolisthes</taxon>
    </lineage>
</organism>
<evidence type="ECO:0000256" key="1">
    <source>
        <dbReference type="ARBA" id="ARBA00008304"/>
    </source>
</evidence>
<proteinExistence type="inferred from homology"/>
<dbReference type="GO" id="GO:0008104">
    <property type="term" value="P:intracellular protein localization"/>
    <property type="evidence" value="ECO:0007669"/>
    <property type="project" value="TreeGrafter"/>
</dbReference>
<dbReference type="GO" id="GO:0016020">
    <property type="term" value="C:membrane"/>
    <property type="evidence" value="ECO:0007669"/>
    <property type="project" value="TreeGrafter"/>
</dbReference>
<feature type="region of interest" description="Disordered" evidence="4">
    <location>
        <begin position="1512"/>
        <end position="1538"/>
    </location>
</feature>
<evidence type="ECO:0000256" key="4">
    <source>
        <dbReference type="SAM" id="MobiDB-lite"/>
    </source>
</evidence>
<dbReference type="GO" id="GO:0006897">
    <property type="term" value="P:endocytosis"/>
    <property type="evidence" value="ECO:0007669"/>
    <property type="project" value="TreeGrafter"/>
</dbReference>
<evidence type="ECO:0000256" key="3">
    <source>
        <dbReference type="ARBA" id="ARBA00070811"/>
    </source>
</evidence>
<dbReference type="InterPro" id="IPR011989">
    <property type="entry name" value="ARM-like"/>
</dbReference>
<dbReference type="FunFam" id="1.25.10.10:FF:000098">
    <property type="entry name" value="HEAT repeat-containing protein 5A isoform X2"/>
    <property type="match status" value="1"/>
</dbReference>
<dbReference type="GO" id="GO:0005829">
    <property type="term" value="C:cytosol"/>
    <property type="evidence" value="ECO:0007669"/>
    <property type="project" value="GOC"/>
</dbReference>
<evidence type="ECO:0000313" key="6">
    <source>
        <dbReference type="Proteomes" id="UP001292094"/>
    </source>
</evidence>